<dbReference type="AlphaFoldDB" id="A0A940SZ82"/>
<keyword evidence="5 7" id="KW-1133">Transmembrane helix</keyword>
<dbReference type="GO" id="GO:0016020">
    <property type="term" value="C:membrane"/>
    <property type="evidence" value="ECO:0007669"/>
    <property type="project" value="UniProtKB-SubCell"/>
</dbReference>
<dbReference type="EMBL" id="JAEEGA010000023">
    <property type="protein sequence ID" value="MBP1044158.1"/>
    <property type="molecule type" value="Genomic_DNA"/>
</dbReference>
<feature type="transmembrane region" description="Helical" evidence="7">
    <location>
        <begin position="61"/>
        <end position="81"/>
    </location>
</feature>
<accession>A0A940SZ82</accession>
<dbReference type="InterPro" id="IPR004776">
    <property type="entry name" value="Mem_transp_PIN-like"/>
</dbReference>
<evidence type="ECO:0000256" key="5">
    <source>
        <dbReference type="ARBA" id="ARBA00022989"/>
    </source>
</evidence>
<evidence type="ECO:0000256" key="7">
    <source>
        <dbReference type="SAM" id="Phobius"/>
    </source>
</evidence>
<feature type="transmembrane region" description="Helical" evidence="7">
    <location>
        <begin position="6"/>
        <end position="22"/>
    </location>
</feature>
<keyword evidence="4 7" id="KW-0812">Transmembrane</keyword>
<feature type="transmembrane region" description="Helical" evidence="7">
    <location>
        <begin position="226"/>
        <end position="244"/>
    </location>
</feature>
<dbReference type="Proteomes" id="UP000674938">
    <property type="component" value="Unassembled WGS sequence"/>
</dbReference>
<keyword evidence="6 7" id="KW-0472">Membrane</keyword>
<name>A0A940SZ82_9ENTE</name>
<keyword evidence="3" id="KW-1003">Cell membrane</keyword>
<feature type="transmembrane region" description="Helical" evidence="7">
    <location>
        <begin position="161"/>
        <end position="181"/>
    </location>
</feature>
<evidence type="ECO:0000256" key="3">
    <source>
        <dbReference type="ARBA" id="ARBA00022475"/>
    </source>
</evidence>
<keyword evidence="9" id="KW-1185">Reference proteome</keyword>
<comment type="caution">
    <text evidence="8">The sequence shown here is derived from an EMBL/GenBank/DDBJ whole genome shotgun (WGS) entry which is preliminary data.</text>
</comment>
<evidence type="ECO:0000313" key="8">
    <source>
        <dbReference type="EMBL" id="MBP1044158.1"/>
    </source>
</evidence>
<dbReference type="PANTHER" id="PTHR36838:SF3">
    <property type="entry name" value="TRANSPORTER AUXIN EFFLUX CARRIER EC FAMILY"/>
    <property type="match status" value="1"/>
</dbReference>
<feature type="transmembrane region" description="Helical" evidence="7">
    <location>
        <begin position="280"/>
        <end position="303"/>
    </location>
</feature>
<evidence type="ECO:0000256" key="2">
    <source>
        <dbReference type="ARBA" id="ARBA00022448"/>
    </source>
</evidence>
<evidence type="ECO:0000256" key="6">
    <source>
        <dbReference type="ARBA" id="ARBA00023136"/>
    </source>
</evidence>
<feature type="transmembrane region" description="Helical" evidence="7">
    <location>
        <begin position="193"/>
        <end position="214"/>
    </location>
</feature>
<dbReference type="PANTHER" id="PTHR36838">
    <property type="entry name" value="AUXIN EFFLUX CARRIER FAMILY PROTEIN"/>
    <property type="match status" value="1"/>
</dbReference>
<reference evidence="8" key="1">
    <citation type="submission" date="2020-12" db="EMBL/GenBank/DDBJ databases">
        <title>Vagococcus allomyrinae sp. nov. and Enterococcus lavae sp. nov., isolated from the larvae of Allomyrina dichotoma.</title>
        <authorList>
            <person name="Lee S.D."/>
        </authorList>
    </citation>
    <scope>NUCLEOTIDE SEQUENCE</scope>
    <source>
        <strain evidence="8">BWB3-3</strain>
    </source>
</reference>
<protein>
    <submittedName>
        <fullName evidence="8">Transporter</fullName>
    </submittedName>
</protein>
<dbReference type="Pfam" id="PF03547">
    <property type="entry name" value="Mem_trans"/>
    <property type="match status" value="1"/>
</dbReference>
<dbReference type="RefSeq" id="WP_209532399.1">
    <property type="nucleotide sequence ID" value="NZ_JAEEGA010000023.1"/>
</dbReference>
<gene>
    <name evidence="8" type="ORF">I6N95_24420</name>
</gene>
<feature type="transmembrane region" description="Helical" evidence="7">
    <location>
        <begin position="34"/>
        <end position="55"/>
    </location>
</feature>
<evidence type="ECO:0000256" key="1">
    <source>
        <dbReference type="ARBA" id="ARBA00004141"/>
    </source>
</evidence>
<keyword evidence="2" id="KW-0813">Transport</keyword>
<evidence type="ECO:0000256" key="4">
    <source>
        <dbReference type="ARBA" id="ARBA00022692"/>
    </source>
</evidence>
<organism evidence="8 9">
    <name type="scientific">Vagococcus allomyrinae</name>
    <dbReference type="NCBI Taxonomy" id="2794353"/>
    <lineage>
        <taxon>Bacteria</taxon>
        <taxon>Bacillati</taxon>
        <taxon>Bacillota</taxon>
        <taxon>Bacilli</taxon>
        <taxon>Lactobacillales</taxon>
        <taxon>Enterococcaceae</taxon>
        <taxon>Vagococcus</taxon>
    </lineage>
</organism>
<feature type="transmembrane region" description="Helical" evidence="7">
    <location>
        <begin position="93"/>
        <end position="115"/>
    </location>
</feature>
<feature type="transmembrane region" description="Helical" evidence="7">
    <location>
        <begin position="121"/>
        <end position="141"/>
    </location>
</feature>
<feature type="transmembrane region" description="Helical" evidence="7">
    <location>
        <begin position="250"/>
        <end position="273"/>
    </location>
</feature>
<dbReference type="GO" id="GO:0055085">
    <property type="term" value="P:transmembrane transport"/>
    <property type="evidence" value="ECO:0007669"/>
    <property type="project" value="InterPro"/>
</dbReference>
<sequence length="304" mass="33664">MSTILLNAFGLFLIILVGFFLKKGGLVSKSDGKVLSNIIVTITLPATVIVGMNTMNITADFILLATIAVAMNLILVFTAKFLWRKDSYLDRVFFMYCISGYNVGNFTLPFIQSFYPLALPYLFMFDVGNCIMIAGGSKIIVESSHPDFDKKQATQLLSQALLRSIPFMTYLIMVILRFFSISLPAFSIDIFKLFSSANGFLSLLMIGIYLELHLPKTAMIKVLKILSWRYAFGALFAILFYFVLPFDNPLVKIVLTVLAFAPIPTFAVINSVAAGVKEEVTGFISSVSILLSLAIMTIVMILIT</sequence>
<comment type="subcellular location">
    <subcellularLocation>
        <location evidence="1">Membrane</location>
        <topology evidence="1">Multi-pass membrane protein</topology>
    </subcellularLocation>
</comment>
<evidence type="ECO:0000313" key="9">
    <source>
        <dbReference type="Proteomes" id="UP000674938"/>
    </source>
</evidence>
<proteinExistence type="predicted"/>